<name>A0A2M6WT86_9BACT</name>
<keyword evidence="1" id="KW-0812">Transmembrane</keyword>
<dbReference type="AlphaFoldDB" id="A0A2M6WT86"/>
<feature type="transmembrane region" description="Helical" evidence="1">
    <location>
        <begin position="30"/>
        <end position="57"/>
    </location>
</feature>
<feature type="transmembrane region" description="Helical" evidence="1">
    <location>
        <begin position="69"/>
        <end position="86"/>
    </location>
</feature>
<protein>
    <submittedName>
        <fullName evidence="2">Uncharacterized protein</fullName>
    </submittedName>
</protein>
<proteinExistence type="predicted"/>
<dbReference type="EMBL" id="PFAM01000013">
    <property type="protein sequence ID" value="PIT96004.1"/>
    <property type="molecule type" value="Genomic_DNA"/>
</dbReference>
<dbReference type="Proteomes" id="UP000228533">
    <property type="component" value="Unassembled WGS sequence"/>
</dbReference>
<evidence type="ECO:0000256" key="1">
    <source>
        <dbReference type="SAM" id="Phobius"/>
    </source>
</evidence>
<accession>A0A2M6WT86</accession>
<keyword evidence="1" id="KW-0472">Membrane</keyword>
<organism evidence="2 3">
    <name type="scientific">Candidatus Falkowbacteria bacterium CG10_big_fil_rev_8_21_14_0_10_37_14</name>
    <dbReference type="NCBI Taxonomy" id="1974561"/>
    <lineage>
        <taxon>Bacteria</taxon>
        <taxon>Candidatus Falkowiibacteriota</taxon>
    </lineage>
</organism>
<sequence>MQYQCNEKLKSLWIKFKNFCFHKRSYAPTIFTAILLFFLIYVTGKIIFCGFLNVYLFGNDLPLSISEKLNAYLLALTGIFIFIYTLDTHRMVGVAKKQRSDDIRKKVYEQLAEIYSDIRNTGNALLLSLRNYKQDLTLNKLTSDTQIASLEVYLASEEIADRQDVFKDKILKNQKELIKNFENLLFQFFNQIDIWEVLLYKVNDLSDETRNDCNVLLTNLYKYNNSLSIPSAEYNETDNMKEVMELLGILNKCSNLFCKCHNIIFAGTELSHFKNSHDQIWKDFLNPQIKA</sequence>
<gene>
    <name evidence="2" type="ORF">COT94_01935</name>
</gene>
<evidence type="ECO:0000313" key="3">
    <source>
        <dbReference type="Proteomes" id="UP000228533"/>
    </source>
</evidence>
<reference evidence="3" key="1">
    <citation type="submission" date="2017-09" db="EMBL/GenBank/DDBJ databases">
        <title>Depth-based differentiation of microbial function through sediment-hosted aquifers and enrichment of novel symbionts in the deep terrestrial subsurface.</title>
        <authorList>
            <person name="Probst A.J."/>
            <person name="Ladd B."/>
            <person name="Jarett J.K."/>
            <person name="Geller-Mcgrath D.E."/>
            <person name="Sieber C.M.K."/>
            <person name="Emerson J.B."/>
            <person name="Anantharaman K."/>
            <person name="Thomas B.C."/>
            <person name="Malmstrom R."/>
            <person name="Stieglmeier M."/>
            <person name="Klingl A."/>
            <person name="Woyke T."/>
            <person name="Ryan C.M."/>
            <person name="Banfield J.F."/>
        </authorList>
    </citation>
    <scope>NUCLEOTIDE SEQUENCE [LARGE SCALE GENOMIC DNA]</scope>
</reference>
<comment type="caution">
    <text evidence="2">The sequence shown here is derived from an EMBL/GenBank/DDBJ whole genome shotgun (WGS) entry which is preliminary data.</text>
</comment>
<keyword evidence="1" id="KW-1133">Transmembrane helix</keyword>
<evidence type="ECO:0000313" key="2">
    <source>
        <dbReference type="EMBL" id="PIT96004.1"/>
    </source>
</evidence>